<protein>
    <submittedName>
        <fullName evidence="3">Glycosyl transferase</fullName>
    </submittedName>
</protein>
<dbReference type="PANTHER" id="PTHR48090:SF7">
    <property type="entry name" value="RFBJ PROTEIN"/>
    <property type="match status" value="1"/>
</dbReference>
<dbReference type="Proteomes" id="UP001228113">
    <property type="component" value="Chromosome"/>
</dbReference>
<dbReference type="RefSeq" id="WP_243329789.1">
    <property type="nucleotide sequence ID" value="NZ_AP027081.1"/>
</dbReference>
<sequence length="315" mass="34119">MDTPMEPRPRIAVLIPCHNEAAAIGRVVASFREALPEAVIHVYDNNSTDGTAEAARAAGARVGREACQGKGHVVRRMFADVEADVYLMVDGDGTYDAASAPLLVRTLREGRLDMVVGSRVETALEAYRPGHRVGNRLLTGSVRLLFGRRFTDILSGYRAFSRRFVKSFPVLSAGFEIETELTVHALELSMPVEEVPAPYGARAEGTQSKLRTWSDGLRILRLIASLYRNEKPLQFFSILSGLVAAASLALAVPLFVTYARTGLVPRFPTAILCAGMMTISALGLACGLVLDTVTRGRREMKKLAYLAVAAPGDGR</sequence>
<name>A0AA48GUZ4_9BACT</name>
<accession>A0AA48GUZ4</accession>
<dbReference type="InterPro" id="IPR029044">
    <property type="entry name" value="Nucleotide-diphossugar_trans"/>
</dbReference>
<dbReference type="GO" id="GO:0016740">
    <property type="term" value="F:transferase activity"/>
    <property type="evidence" value="ECO:0007669"/>
    <property type="project" value="UniProtKB-KW"/>
</dbReference>
<feature type="transmembrane region" description="Helical" evidence="1">
    <location>
        <begin position="267"/>
        <end position="290"/>
    </location>
</feature>
<keyword evidence="1" id="KW-0812">Transmembrane</keyword>
<proteinExistence type="predicted"/>
<feature type="domain" description="Glycosyltransferase 2-like" evidence="2">
    <location>
        <begin position="13"/>
        <end position="164"/>
    </location>
</feature>
<dbReference type="Gene3D" id="3.90.550.10">
    <property type="entry name" value="Spore Coat Polysaccharide Biosynthesis Protein SpsA, Chain A"/>
    <property type="match status" value="1"/>
</dbReference>
<evidence type="ECO:0000313" key="3">
    <source>
        <dbReference type="EMBL" id="BDU78279.1"/>
    </source>
</evidence>
<feature type="transmembrane region" description="Helical" evidence="1">
    <location>
        <begin position="235"/>
        <end position="255"/>
    </location>
</feature>
<dbReference type="KEGG" id="msea:METESE_32370"/>
<dbReference type="EMBL" id="AP027081">
    <property type="protein sequence ID" value="BDU78279.1"/>
    <property type="molecule type" value="Genomic_DNA"/>
</dbReference>
<evidence type="ECO:0000313" key="4">
    <source>
        <dbReference type="Proteomes" id="UP001228113"/>
    </source>
</evidence>
<keyword evidence="1" id="KW-0472">Membrane</keyword>
<gene>
    <name evidence="3" type="ORF">METESE_32370</name>
</gene>
<dbReference type="CDD" id="cd04179">
    <property type="entry name" value="DPM_DPG-synthase_like"/>
    <property type="match status" value="1"/>
</dbReference>
<dbReference type="Pfam" id="PF00535">
    <property type="entry name" value="Glycos_transf_2"/>
    <property type="match status" value="1"/>
</dbReference>
<reference evidence="3" key="1">
    <citation type="journal article" date="2023" name="Int. J. Syst. Evol. Microbiol.">
        <title>Mesoterricola silvestris gen. nov., sp. nov., Mesoterricola sediminis sp. nov., Geothrix oryzae sp. nov., Geothrix edaphica sp. nov., Geothrix rubra sp. nov., and Geothrix limicola sp. nov., six novel members of Acidobacteriota isolated from soils.</title>
        <authorList>
            <person name="Itoh H."/>
            <person name="Sugisawa Y."/>
            <person name="Mise K."/>
            <person name="Xu Z."/>
            <person name="Kuniyasu M."/>
            <person name="Ushijima N."/>
            <person name="Kawano K."/>
            <person name="Kobayashi E."/>
            <person name="Shiratori Y."/>
            <person name="Masuda Y."/>
            <person name="Senoo K."/>
        </authorList>
    </citation>
    <scope>NUCLEOTIDE SEQUENCE</scope>
    <source>
        <strain evidence="3">W786</strain>
    </source>
</reference>
<keyword evidence="4" id="KW-1185">Reference proteome</keyword>
<dbReference type="InterPro" id="IPR001173">
    <property type="entry name" value="Glyco_trans_2-like"/>
</dbReference>
<keyword evidence="1" id="KW-1133">Transmembrane helix</keyword>
<evidence type="ECO:0000256" key="1">
    <source>
        <dbReference type="SAM" id="Phobius"/>
    </source>
</evidence>
<dbReference type="AlphaFoldDB" id="A0AA48GUZ4"/>
<evidence type="ECO:0000259" key="2">
    <source>
        <dbReference type="Pfam" id="PF00535"/>
    </source>
</evidence>
<dbReference type="PANTHER" id="PTHR48090">
    <property type="entry name" value="UNDECAPRENYL-PHOSPHATE 4-DEOXY-4-FORMAMIDO-L-ARABINOSE TRANSFERASE-RELATED"/>
    <property type="match status" value="1"/>
</dbReference>
<organism evidence="3 4">
    <name type="scientific">Mesoterricola sediminis</name>
    <dbReference type="NCBI Taxonomy" id="2927980"/>
    <lineage>
        <taxon>Bacteria</taxon>
        <taxon>Pseudomonadati</taxon>
        <taxon>Acidobacteriota</taxon>
        <taxon>Holophagae</taxon>
        <taxon>Holophagales</taxon>
        <taxon>Holophagaceae</taxon>
        <taxon>Mesoterricola</taxon>
    </lineage>
</organism>
<keyword evidence="3" id="KW-0808">Transferase</keyword>
<dbReference type="SUPFAM" id="SSF53448">
    <property type="entry name" value="Nucleotide-diphospho-sugar transferases"/>
    <property type="match status" value="1"/>
</dbReference>
<dbReference type="InterPro" id="IPR050256">
    <property type="entry name" value="Glycosyltransferase_2"/>
</dbReference>